<feature type="region of interest" description="Disordered" evidence="1">
    <location>
        <begin position="1"/>
        <end position="45"/>
    </location>
</feature>
<evidence type="ECO:0000313" key="2">
    <source>
        <dbReference type="EMBL" id="RHY20848.1"/>
    </source>
</evidence>
<reference evidence="2 3" key="1">
    <citation type="submission" date="2018-08" db="EMBL/GenBank/DDBJ databases">
        <title>Aphanomyces genome sequencing and annotation.</title>
        <authorList>
            <person name="Minardi D."/>
            <person name="Oidtmann B."/>
            <person name="Van Der Giezen M."/>
            <person name="Studholme D.J."/>
        </authorList>
    </citation>
    <scope>NUCLEOTIDE SEQUENCE [LARGE SCALE GENOMIC DNA]</scope>
    <source>
        <strain evidence="2 3">NJM0002</strain>
    </source>
</reference>
<dbReference type="AlphaFoldDB" id="A0A3R6ZHT4"/>
<name>A0A3R6ZHT4_9STRA</name>
<evidence type="ECO:0000313" key="3">
    <source>
        <dbReference type="Proteomes" id="UP000285060"/>
    </source>
</evidence>
<evidence type="ECO:0000256" key="1">
    <source>
        <dbReference type="SAM" id="MobiDB-lite"/>
    </source>
</evidence>
<gene>
    <name evidence="2" type="ORF">DYB32_009948</name>
</gene>
<organism evidence="2 3">
    <name type="scientific">Aphanomyces invadans</name>
    <dbReference type="NCBI Taxonomy" id="157072"/>
    <lineage>
        <taxon>Eukaryota</taxon>
        <taxon>Sar</taxon>
        <taxon>Stramenopiles</taxon>
        <taxon>Oomycota</taxon>
        <taxon>Saprolegniomycetes</taxon>
        <taxon>Saprolegniales</taxon>
        <taxon>Verrucalvaceae</taxon>
        <taxon>Aphanomyces</taxon>
    </lineage>
</organism>
<dbReference type="Proteomes" id="UP000285060">
    <property type="component" value="Unassembled WGS sequence"/>
</dbReference>
<accession>A0A3R6ZHT4</accession>
<dbReference type="EMBL" id="QUSY01002538">
    <property type="protein sequence ID" value="RHY20848.1"/>
    <property type="molecule type" value="Genomic_DNA"/>
</dbReference>
<proteinExistence type="predicted"/>
<dbReference type="VEuPathDB" id="FungiDB:H310_14262"/>
<comment type="caution">
    <text evidence="2">The sequence shown here is derived from an EMBL/GenBank/DDBJ whole genome shotgun (WGS) entry which is preliminary data.</text>
</comment>
<feature type="non-terminal residue" evidence="2">
    <location>
        <position position="118"/>
    </location>
</feature>
<sequence>MSAGMSTLSPEKKRLADSSPDVSPDADQLVLISPPKKPSKIPDGVKLKHEVIDLTGDDSDEEKPRTGFFQQYNEDRSRLLDAQESRFIAIADASWQLQLRTNLVAKNEFLLARESLQN</sequence>
<keyword evidence="3" id="KW-1185">Reference proteome</keyword>
<feature type="compositionally biased region" description="Low complexity" evidence="1">
    <location>
        <begin position="17"/>
        <end position="27"/>
    </location>
</feature>
<protein>
    <submittedName>
        <fullName evidence="2">Uncharacterized protein</fullName>
    </submittedName>
</protein>